<evidence type="ECO:0000313" key="3">
    <source>
        <dbReference type="Proteomes" id="UP001162164"/>
    </source>
</evidence>
<gene>
    <name evidence="2" type="ORF">NQ317_015554</name>
</gene>
<accession>A0ABQ9ITY8</accession>
<evidence type="ECO:0000313" key="2">
    <source>
        <dbReference type="EMBL" id="KAJ8965666.1"/>
    </source>
</evidence>
<dbReference type="Proteomes" id="UP001162164">
    <property type="component" value="Unassembled WGS sequence"/>
</dbReference>
<feature type="transmembrane region" description="Helical" evidence="1">
    <location>
        <begin position="12"/>
        <end position="31"/>
    </location>
</feature>
<proteinExistence type="predicted"/>
<protein>
    <submittedName>
        <fullName evidence="2">Uncharacterized protein</fullName>
    </submittedName>
</protein>
<keyword evidence="1" id="KW-0472">Membrane</keyword>
<sequence length="146" mass="16844">MRARTCDNIFNCITYNYLQMLVMLFIVTFAIRSVDKVQIIYIDIWKEAPYKTSPKFLSITLDSSVIADGFHNFNMSICTLQYLRVGGTLADIGCIFHSDLDDRYKHVQLDSKKVAPNFNMTGVQWLNLMKLVKKSDLTFSLILMLL</sequence>
<reference evidence="2" key="1">
    <citation type="journal article" date="2023" name="Insect Mol. Biol.">
        <title>Genome sequencing provides insights into the evolution of gene families encoding plant cell wall-degrading enzymes in longhorned beetles.</title>
        <authorList>
            <person name="Shin N.R."/>
            <person name="Okamura Y."/>
            <person name="Kirsch R."/>
            <person name="Pauchet Y."/>
        </authorList>
    </citation>
    <scope>NUCLEOTIDE SEQUENCE</scope>
    <source>
        <strain evidence="2">MMC_N1</strain>
    </source>
</reference>
<comment type="caution">
    <text evidence="2">The sequence shown here is derived from an EMBL/GenBank/DDBJ whole genome shotgun (WGS) entry which is preliminary data.</text>
</comment>
<evidence type="ECO:0000256" key="1">
    <source>
        <dbReference type="SAM" id="Phobius"/>
    </source>
</evidence>
<dbReference type="EMBL" id="JAPWTJ010002565">
    <property type="protein sequence ID" value="KAJ8965666.1"/>
    <property type="molecule type" value="Genomic_DNA"/>
</dbReference>
<keyword evidence="3" id="KW-1185">Reference proteome</keyword>
<keyword evidence="1" id="KW-1133">Transmembrane helix</keyword>
<name>A0ABQ9ITY8_9CUCU</name>
<organism evidence="2 3">
    <name type="scientific">Molorchus minor</name>
    <dbReference type="NCBI Taxonomy" id="1323400"/>
    <lineage>
        <taxon>Eukaryota</taxon>
        <taxon>Metazoa</taxon>
        <taxon>Ecdysozoa</taxon>
        <taxon>Arthropoda</taxon>
        <taxon>Hexapoda</taxon>
        <taxon>Insecta</taxon>
        <taxon>Pterygota</taxon>
        <taxon>Neoptera</taxon>
        <taxon>Endopterygota</taxon>
        <taxon>Coleoptera</taxon>
        <taxon>Polyphaga</taxon>
        <taxon>Cucujiformia</taxon>
        <taxon>Chrysomeloidea</taxon>
        <taxon>Cerambycidae</taxon>
        <taxon>Lamiinae</taxon>
        <taxon>Monochamini</taxon>
        <taxon>Molorchus</taxon>
    </lineage>
</organism>
<keyword evidence="1" id="KW-0812">Transmembrane</keyword>